<proteinExistence type="predicted"/>
<keyword evidence="1" id="KW-0472">Membrane</keyword>
<dbReference type="AlphaFoldDB" id="A0A7E4W6W6"/>
<keyword evidence="2" id="KW-1185">Reference proteome</keyword>
<dbReference type="Proteomes" id="UP000492821">
    <property type="component" value="Unassembled WGS sequence"/>
</dbReference>
<protein>
    <submittedName>
        <fullName evidence="3">Peptidase A1 domain-containing protein</fullName>
    </submittedName>
</protein>
<name>A0A7E4W6W6_PANRE</name>
<organism evidence="2 3">
    <name type="scientific">Panagrellus redivivus</name>
    <name type="common">Microworm</name>
    <dbReference type="NCBI Taxonomy" id="6233"/>
    <lineage>
        <taxon>Eukaryota</taxon>
        <taxon>Metazoa</taxon>
        <taxon>Ecdysozoa</taxon>
        <taxon>Nematoda</taxon>
        <taxon>Chromadorea</taxon>
        <taxon>Rhabditida</taxon>
        <taxon>Tylenchina</taxon>
        <taxon>Panagrolaimomorpha</taxon>
        <taxon>Panagrolaimoidea</taxon>
        <taxon>Panagrolaimidae</taxon>
        <taxon>Panagrellus</taxon>
    </lineage>
</organism>
<sequence>MCLGHLEQSERQPQYPAFILPVDRAKYYLADDPLPKELQNTDIGLAIDVLKASGKVFTIYKTPKRPIQTIEFKTPRLCSSMVVSMDFDGMCTISVDLGTNQVTYYLNGLSILVMTRPTEIVFTFTNSTAFLYTFKPLGFYPLTDCKFDTTLVEKAEYNLKLQILDTAAFNRWATTTTTSTTTTTTTTPSEAPTTGFLASMASTKMWAVVAVVCFAALVVVIVAVLLLIRWLKKH</sequence>
<feature type="transmembrane region" description="Helical" evidence="1">
    <location>
        <begin position="205"/>
        <end position="228"/>
    </location>
</feature>
<reference evidence="3" key="2">
    <citation type="submission" date="2020-10" db="UniProtKB">
        <authorList>
            <consortium name="WormBaseParasite"/>
        </authorList>
    </citation>
    <scope>IDENTIFICATION</scope>
</reference>
<evidence type="ECO:0000313" key="3">
    <source>
        <dbReference type="WBParaSite" id="Pan_g77.t1"/>
    </source>
</evidence>
<evidence type="ECO:0000256" key="1">
    <source>
        <dbReference type="SAM" id="Phobius"/>
    </source>
</evidence>
<keyword evidence="1" id="KW-1133">Transmembrane helix</keyword>
<reference evidence="2" key="1">
    <citation type="journal article" date="2013" name="Genetics">
        <title>The draft genome and transcriptome of Panagrellus redivivus are shaped by the harsh demands of a free-living lifestyle.</title>
        <authorList>
            <person name="Srinivasan J."/>
            <person name="Dillman A.R."/>
            <person name="Macchietto M.G."/>
            <person name="Heikkinen L."/>
            <person name="Lakso M."/>
            <person name="Fracchia K.M."/>
            <person name="Antoshechkin I."/>
            <person name="Mortazavi A."/>
            <person name="Wong G."/>
            <person name="Sternberg P.W."/>
        </authorList>
    </citation>
    <scope>NUCLEOTIDE SEQUENCE [LARGE SCALE GENOMIC DNA]</scope>
    <source>
        <strain evidence="2">MT8872</strain>
    </source>
</reference>
<evidence type="ECO:0000313" key="2">
    <source>
        <dbReference type="Proteomes" id="UP000492821"/>
    </source>
</evidence>
<accession>A0A7E4W6W6</accession>
<keyword evidence="1" id="KW-0812">Transmembrane</keyword>
<dbReference type="WBParaSite" id="Pan_g77.t1">
    <property type="protein sequence ID" value="Pan_g77.t1"/>
    <property type="gene ID" value="Pan_g77"/>
</dbReference>